<evidence type="ECO:0000313" key="1">
    <source>
        <dbReference type="EMBL" id="OSY89354.1"/>
    </source>
</evidence>
<gene>
    <name evidence="1" type="ORF">WH52_01585</name>
</gene>
<dbReference type="SUPFAM" id="SSF53756">
    <property type="entry name" value="UDP-Glycosyltransferase/glycogen phosphorylase"/>
    <property type="match status" value="1"/>
</dbReference>
<organism evidence="1 2">
    <name type="scientific">Tenacibaculum holothuriorum</name>
    <dbReference type="NCBI Taxonomy" id="1635173"/>
    <lineage>
        <taxon>Bacteria</taxon>
        <taxon>Pseudomonadati</taxon>
        <taxon>Bacteroidota</taxon>
        <taxon>Flavobacteriia</taxon>
        <taxon>Flavobacteriales</taxon>
        <taxon>Flavobacteriaceae</taxon>
        <taxon>Tenacibaculum</taxon>
    </lineage>
</organism>
<dbReference type="InParanoid" id="A0A1Y2PFU6"/>
<sequence length="323" mass="37806">MKDEGYSISLIAHPKVIQQSKGYKSYFSNIIEFDGDSKGKRLQKSIQLFKLLKGYDKVIFNTASSSKIIRNVVFLLNFKKTSCVGVIHDVSKLENSFTQKVISTKIKKYIALSNDLAAAAKVPNDIKLASFYPIFFPNHELKNVKKNKEEIWICIPGRIFFTRRDYRFLIEQLAKKTNLDSNIKFIILGNINTTDGIQFKNEIHDLNIQSYFMFFDGFIENDTYYNYLHSSDYILPLLNKNDKSYVNQKITGTFNLAYAYKKTMLNDEYYKVIPNLLAKSYFYTDDSFINVLNSLSDKEGKQYEEEKWTYEFQQQQYINFLNS</sequence>
<dbReference type="EMBL" id="LAPZ01000001">
    <property type="protein sequence ID" value="OSY89354.1"/>
    <property type="molecule type" value="Genomic_DNA"/>
</dbReference>
<dbReference type="Proteomes" id="UP000194221">
    <property type="component" value="Unassembled WGS sequence"/>
</dbReference>
<dbReference type="Gene3D" id="3.40.50.2000">
    <property type="entry name" value="Glycogen Phosphorylase B"/>
    <property type="match status" value="1"/>
</dbReference>
<evidence type="ECO:0008006" key="3">
    <source>
        <dbReference type="Google" id="ProtNLM"/>
    </source>
</evidence>
<dbReference type="STRING" id="1635173.WH52_01585"/>
<evidence type="ECO:0000313" key="2">
    <source>
        <dbReference type="Proteomes" id="UP000194221"/>
    </source>
</evidence>
<comment type="caution">
    <text evidence="1">The sequence shown here is derived from an EMBL/GenBank/DDBJ whole genome shotgun (WGS) entry which is preliminary data.</text>
</comment>
<name>A0A1Y2PFU6_9FLAO</name>
<keyword evidence="2" id="KW-1185">Reference proteome</keyword>
<dbReference type="AlphaFoldDB" id="A0A1Y2PFU6"/>
<protein>
    <recommendedName>
        <fullName evidence="3">Glycosyl transferase family 1 domain-containing protein</fullName>
    </recommendedName>
</protein>
<reference evidence="1 2" key="1">
    <citation type="submission" date="2015-03" db="EMBL/GenBank/DDBJ databases">
        <title>Genome sequence of Tenacibaculum sp. S2-2, isolated from intestinal microbiota of sea cucumber, Apostichopus japonicas.</title>
        <authorList>
            <person name="Shao Z."/>
            <person name="Wang L."/>
            <person name="Li X."/>
        </authorList>
    </citation>
    <scope>NUCLEOTIDE SEQUENCE [LARGE SCALE GENOMIC DNA]</scope>
    <source>
        <strain evidence="1 2">S2-2</strain>
    </source>
</reference>
<proteinExistence type="predicted"/>
<accession>A0A1Y2PFU6</accession>